<evidence type="ECO:0000313" key="5">
    <source>
        <dbReference type="Proteomes" id="UP000177325"/>
    </source>
</evidence>
<gene>
    <name evidence="4" type="ORF">A3G90_04095</name>
</gene>
<dbReference type="AlphaFoldDB" id="A0A1F6FH95"/>
<name>A0A1F6FH95_9BACT</name>
<evidence type="ECO:0000259" key="2">
    <source>
        <dbReference type="Pfam" id="PF01935"/>
    </source>
</evidence>
<accession>A0A1F6FH95</accession>
<evidence type="ECO:0000313" key="4">
    <source>
        <dbReference type="EMBL" id="OGG85209.1"/>
    </source>
</evidence>
<evidence type="ECO:0000256" key="1">
    <source>
        <dbReference type="SAM" id="MobiDB-lite"/>
    </source>
</evidence>
<dbReference type="PANTHER" id="PTHR30121:SF11">
    <property type="entry name" value="AAA+ ATPASE DOMAIN-CONTAINING PROTEIN"/>
    <property type="match status" value="1"/>
</dbReference>
<dbReference type="InterPro" id="IPR051162">
    <property type="entry name" value="T4SS_component"/>
</dbReference>
<feature type="compositionally biased region" description="Polar residues" evidence="1">
    <location>
        <begin position="463"/>
        <end position="472"/>
    </location>
</feature>
<dbReference type="InterPro" id="IPR058441">
    <property type="entry name" value="DUF8128"/>
</dbReference>
<evidence type="ECO:0000259" key="3">
    <source>
        <dbReference type="Pfam" id="PF26449"/>
    </source>
</evidence>
<sequence length="920" mass="103277">MNEGVPKQFSSPEEELTYLRERIAARERELLSRNLEADPADTETIGRQEIKEYASFTPQVILAREHALDEPALAASVEQVSLSHDPVEDILNLAKEKGVRNALSVLDKMQNAYVVDEVHRQIVAYIRTGASMQDLKEGVAPWHILHMTLYEVTLPELKTANDKELQLSELIGMMEQLFAGLRTIGSQQMNNHFVIEIAVADNSDDIVFYVAVPNQFVTLFEKQTLSLFPYAELVIQAQDYNVFVDNGVTVMTEVALKKHPIYPIRTVDGFSSDPLAVILNAFSKIEREGGGAAIQFVMRHPQKRYRKDYEDIIKNVQKGMKASDAISRSTISGQLMASVGDLFSSKKKDELNEPKDIDSEKIEVFSRKIKSDIIETNIRIAVSAKDAYRAEQIQTEIESTFHQFDLVEGNNFVFKRAKGSALLRQQKAFAFREFVTSSIMPFSLNELSTLIHFPGNGVLASPQFKQSHSSTAPAPLDMPTEGTRLGTNKHRNTEKPIYMTELDRMRHLYVIGQTGTGKSKFLTNLIIQDIQQGNGVCMIDPHGTDIEEVLGAMPPERAKDVIYFDPSRMDRVVGLNMLEYDETKPEQKTFVVNELFSIFQKLYGANPESMGPMFEQYFRNATMLVMEDPESGNTLMDISRVMSDAQYRRYKLSKAKNPVVVQFWSEIATKAGGEASLENIVPYIVSKFDVFTANDYMRPIIGQQKSAFNFRQVMDERKILLVNLSKGRLGEINANLIGMIFVGKILMAALSRVDDPTRSFPPFYLHIDEFQNVSTPAISSILSEARKYKLSLTVAHQFIAQLDQNIKDAVFGNVGSIATFRVGSEDAQFLESQFAPVFQAKDIMNVPNYNAFVRMLVNGVPSKPFSMATMPPITSDPARVSALIEESAQRHGRPRAEVEAEISARYQKKPAAVPTPGAMM</sequence>
<comment type="caution">
    <text evidence="4">The sequence shown here is derived from an EMBL/GenBank/DDBJ whole genome shotgun (WGS) entry which is preliminary data.</text>
</comment>
<dbReference type="PANTHER" id="PTHR30121">
    <property type="entry name" value="UNCHARACTERIZED PROTEIN YJGR-RELATED"/>
    <property type="match status" value="1"/>
</dbReference>
<dbReference type="Proteomes" id="UP000177325">
    <property type="component" value="Unassembled WGS sequence"/>
</dbReference>
<dbReference type="EMBL" id="MFMM01000001">
    <property type="protein sequence ID" value="OGG85209.1"/>
    <property type="molecule type" value="Genomic_DNA"/>
</dbReference>
<dbReference type="STRING" id="1798525.A3G90_04095"/>
<protein>
    <submittedName>
        <fullName evidence="4">Uncharacterized protein</fullName>
    </submittedName>
</protein>
<organism evidence="4 5">
    <name type="scientific">Candidatus Kaiserbacteria bacterium RIFCSPLOWO2_12_FULL_45_26</name>
    <dbReference type="NCBI Taxonomy" id="1798525"/>
    <lineage>
        <taxon>Bacteria</taxon>
        <taxon>Candidatus Kaiseribacteriota</taxon>
    </lineage>
</organism>
<feature type="domain" description="Helicase HerA central" evidence="2">
    <location>
        <begin position="502"/>
        <end position="646"/>
    </location>
</feature>
<dbReference type="SUPFAM" id="SSF52540">
    <property type="entry name" value="P-loop containing nucleoside triphosphate hydrolases"/>
    <property type="match status" value="1"/>
</dbReference>
<feature type="region of interest" description="Disordered" evidence="1">
    <location>
        <begin position="463"/>
        <end position="489"/>
    </location>
</feature>
<feature type="domain" description="DUF8128" evidence="3">
    <location>
        <begin position="185"/>
        <end position="456"/>
    </location>
</feature>
<proteinExistence type="predicted"/>
<dbReference type="Pfam" id="PF26449">
    <property type="entry name" value="DUF8128"/>
    <property type="match status" value="1"/>
</dbReference>
<dbReference type="Pfam" id="PF01935">
    <property type="entry name" value="DUF87"/>
    <property type="match status" value="1"/>
</dbReference>
<dbReference type="CDD" id="cd01127">
    <property type="entry name" value="TrwB_TraG_TraD_VirD4"/>
    <property type="match status" value="1"/>
</dbReference>
<dbReference type="Gene3D" id="3.40.50.300">
    <property type="entry name" value="P-loop containing nucleotide triphosphate hydrolases"/>
    <property type="match status" value="2"/>
</dbReference>
<dbReference type="InterPro" id="IPR002789">
    <property type="entry name" value="HerA_central"/>
</dbReference>
<reference evidence="4 5" key="1">
    <citation type="journal article" date="2016" name="Nat. Commun.">
        <title>Thousands of microbial genomes shed light on interconnected biogeochemical processes in an aquifer system.</title>
        <authorList>
            <person name="Anantharaman K."/>
            <person name="Brown C.T."/>
            <person name="Hug L.A."/>
            <person name="Sharon I."/>
            <person name="Castelle C.J."/>
            <person name="Probst A.J."/>
            <person name="Thomas B.C."/>
            <person name="Singh A."/>
            <person name="Wilkins M.J."/>
            <person name="Karaoz U."/>
            <person name="Brodie E.L."/>
            <person name="Williams K.H."/>
            <person name="Hubbard S.S."/>
            <person name="Banfield J.F."/>
        </authorList>
    </citation>
    <scope>NUCLEOTIDE SEQUENCE [LARGE SCALE GENOMIC DNA]</scope>
</reference>
<dbReference type="InterPro" id="IPR027417">
    <property type="entry name" value="P-loop_NTPase"/>
</dbReference>